<organism evidence="25 26">
    <name type="scientific">Trema orientale</name>
    <name type="common">Charcoal tree</name>
    <name type="synonym">Celtis orientalis</name>
    <dbReference type="NCBI Taxonomy" id="63057"/>
    <lineage>
        <taxon>Eukaryota</taxon>
        <taxon>Viridiplantae</taxon>
        <taxon>Streptophyta</taxon>
        <taxon>Embryophyta</taxon>
        <taxon>Tracheophyta</taxon>
        <taxon>Spermatophyta</taxon>
        <taxon>Magnoliopsida</taxon>
        <taxon>eudicotyledons</taxon>
        <taxon>Gunneridae</taxon>
        <taxon>Pentapetalae</taxon>
        <taxon>rosids</taxon>
        <taxon>fabids</taxon>
        <taxon>Rosales</taxon>
        <taxon>Cannabaceae</taxon>
        <taxon>Trema</taxon>
    </lineage>
</organism>
<proteinExistence type="inferred from homology"/>
<feature type="domain" description="Bulb-type lectin" evidence="23">
    <location>
        <begin position="28"/>
        <end position="149"/>
    </location>
</feature>
<dbReference type="STRING" id="63057.A0A2P5D0W8"/>
<dbReference type="InterPro" id="IPR008271">
    <property type="entry name" value="Ser/Thr_kinase_AS"/>
</dbReference>
<dbReference type="PANTHER" id="PTHR47974:SF19">
    <property type="entry name" value="RECEPTOR-LIKE SERINE_THREONINE-PROTEIN KINASE"/>
    <property type="match status" value="1"/>
</dbReference>
<evidence type="ECO:0000313" key="26">
    <source>
        <dbReference type="Proteomes" id="UP000237000"/>
    </source>
</evidence>
<dbReference type="PROSITE" id="PS50011">
    <property type="entry name" value="PROTEIN_KINASE_DOM"/>
    <property type="match status" value="1"/>
</dbReference>
<dbReference type="PANTHER" id="PTHR47974">
    <property type="entry name" value="OS07G0415500 PROTEIN"/>
    <property type="match status" value="1"/>
</dbReference>
<sequence length="805" mass="90005">MDTKTDSRLIMLFFFLFPFMKTNISFGADTIYANHSLSGDQTIVSAGGVFVLGFFLPGNSSNYYIGMWYKQVAEQTIVWVANREKPVSDRFSSELKISDGNLVLFDESKIPVWSTNVSFTSSSVQAVLLDNGNLVLNNGSNSSKPLWQSFDIPVHTWLPGNSIGYNKITKTKKLLTSWKNSEDPAPGIFSFELDPSDASYNMLWNKSRNYWTTGRWTGETFSLVPEYRKLVSYYKFFSNDREVFFTMNVVNSSTISRMVLDLSGQVTQQIWLPANGWTVIWSFPRQQCQVYAFCGAYGSCSENSLPFCRCLTGFEPKSEGDRDLKDYSGGCIRKNRLQCGDSNLRNGESDKFLGMPRMSLPENQQFVQVRNITECESTCLNNCSCTAYTYGDNGCLVWMVALLNFQQLAAGDRSGRTLYIRLAASEFQSSKSRNGLKIIAVIMGLAAGLAVLLLLVFFILRRRKKTIRVGTSVGGLLVAFRYRGLLNATQNFSEKLGSGGFGSVFKGVLPDSTVVAVKKLESVSQGEKQFRAEVSTIGTIQHVNLVQLRGFCSEGTTMLLVFDYMSNGSLDSHLFRKNNSNVLDWKTRYQIAVGTARGLVYLHEECRECIIHCDIKPENILLDAEFCPKVADFGLAKLVGRNFSRVLTTMRGTRGYLAPEWIAGVAITSKADVYSYGMMLFEIVSGRRNSEQSESDGKEHYFPSRAASVVVEVGNVLSLLDPRLEGNANVEELERICRVACWCIQDDECHRPSIGQVVQILEGIIEVKLPPIPRSLHFYDDNEDNVMFFTNLSSSQSSHARSSAS</sequence>
<evidence type="ECO:0000256" key="8">
    <source>
        <dbReference type="ARBA" id="ARBA00022734"/>
    </source>
</evidence>
<evidence type="ECO:0000259" key="23">
    <source>
        <dbReference type="PROSITE" id="PS50927"/>
    </source>
</evidence>
<keyword evidence="13 21" id="KW-0472">Membrane</keyword>
<feature type="domain" description="Protein kinase" evidence="22">
    <location>
        <begin position="490"/>
        <end position="765"/>
    </location>
</feature>
<evidence type="ECO:0000256" key="2">
    <source>
        <dbReference type="ARBA" id="ARBA00022475"/>
    </source>
</evidence>
<dbReference type="SMART" id="SM00220">
    <property type="entry name" value="S_TKc"/>
    <property type="match status" value="1"/>
</dbReference>
<dbReference type="FunFam" id="1.10.510.10:FF:000227">
    <property type="entry name" value="Serine/threonine-protein kinase"/>
    <property type="match status" value="1"/>
</dbReference>
<dbReference type="EMBL" id="JXTC01000308">
    <property type="protein sequence ID" value="PON66951.1"/>
    <property type="molecule type" value="Genomic_DNA"/>
</dbReference>
<keyword evidence="11 19" id="KW-0067">ATP-binding</keyword>
<keyword evidence="7" id="KW-0732">Signal</keyword>
<dbReference type="PROSITE" id="PS50948">
    <property type="entry name" value="PAN"/>
    <property type="match status" value="1"/>
</dbReference>
<dbReference type="SMART" id="SM00108">
    <property type="entry name" value="B_lectin"/>
    <property type="match status" value="1"/>
</dbReference>
<evidence type="ECO:0000256" key="1">
    <source>
        <dbReference type="ARBA" id="ARBA00004251"/>
    </source>
</evidence>
<dbReference type="GO" id="GO:0005886">
    <property type="term" value="C:plasma membrane"/>
    <property type="evidence" value="ECO:0007669"/>
    <property type="project" value="UniProtKB-SubCell"/>
</dbReference>
<dbReference type="CDD" id="cd01098">
    <property type="entry name" value="PAN_AP_plant"/>
    <property type="match status" value="1"/>
</dbReference>
<dbReference type="OrthoDB" id="643280at2759"/>
<keyword evidence="14" id="KW-1015">Disulfide bond</keyword>
<dbReference type="Pfam" id="PF08276">
    <property type="entry name" value="PAN_2"/>
    <property type="match status" value="1"/>
</dbReference>
<evidence type="ECO:0000256" key="7">
    <source>
        <dbReference type="ARBA" id="ARBA00022729"/>
    </source>
</evidence>
<evidence type="ECO:0000256" key="4">
    <source>
        <dbReference type="ARBA" id="ARBA00022553"/>
    </source>
</evidence>
<protein>
    <recommendedName>
        <fullName evidence="19">Receptor-like serine/threonine-protein kinase</fullName>
        <ecNumber evidence="19">2.7.11.1</ecNumber>
    </recommendedName>
</protein>
<dbReference type="CDD" id="cd14066">
    <property type="entry name" value="STKc_IRAK"/>
    <property type="match status" value="1"/>
</dbReference>
<evidence type="ECO:0000256" key="15">
    <source>
        <dbReference type="ARBA" id="ARBA00023170"/>
    </source>
</evidence>
<dbReference type="SMART" id="SM00473">
    <property type="entry name" value="PAN_AP"/>
    <property type="match status" value="1"/>
</dbReference>
<evidence type="ECO:0000256" key="18">
    <source>
        <dbReference type="ARBA" id="ARBA00048679"/>
    </source>
</evidence>
<keyword evidence="3 19" id="KW-0723">Serine/threonine-protein kinase</keyword>
<dbReference type="InterPro" id="IPR036426">
    <property type="entry name" value="Bulb-type_lectin_dom_sf"/>
</dbReference>
<dbReference type="Proteomes" id="UP000237000">
    <property type="component" value="Unassembled WGS sequence"/>
</dbReference>
<gene>
    <name evidence="25" type="ORF">TorRG33x02_266370</name>
</gene>
<name>A0A2P5D0W8_TREOI</name>
<reference evidence="26" key="1">
    <citation type="submission" date="2016-06" db="EMBL/GenBank/DDBJ databases">
        <title>Parallel loss of symbiosis genes in relatives of nitrogen-fixing non-legume Parasponia.</title>
        <authorList>
            <person name="Van Velzen R."/>
            <person name="Holmer R."/>
            <person name="Bu F."/>
            <person name="Rutten L."/>
            <person name="Van Zeijl A."/>
            <person name="Liu W."/>
            <person name="Santuari L."/>
            <person name="Cao Q."/>
            <person name="Sharma T."/>
            <person name="Shen D."/>
            <person name="Roswanjaya Y."/>
            <person name="Wardhani T."/>
            <person name="Kalhor M.S."/>
            <person name="Jansen J."/>
            <person name="Van den Hoogen J."/>
            <person name="Gungor B."/>
            <person name="Hartog M."/>
            <person name="Hontelez J."/>
            <person name="Verver J."/>
            <person name="Yang W.-C."/>
            <person name="Schijlen E."/>
            <person name="Repin R."/>
            <person name="Schilthuizen M."/>
            <person name="Schranz E."/>
            <person name="Heidstra R."/>
            <person name="Miyata K."/>
            <person name="Fedorova E."/>
            <person name="Kohlen W."/>
            <person name="Bisseling T."/>
            <person name="Smit S."/>
            <person name="Geurts R."/>
        </authorList>
    </citation>
    <scope>NUCLEOTIDE SEQUENCE [LARGE SCALE GENOMIC DNA]</scope>
    <source>
        <strain evidence="26">cv. RG33-2</strain>
    </source>
</reference>
<comment type="catalytic activity">
    <reaction evidence="17 19">
        <text>L-threonyl-[protein] + ATP = O-phospho-L-threonyl-[protein] + ADP + H(+)</text>
        <dbReference type="Rhea" id="RHEA:46608"/>
        <dbReference type="Rhea" id="RHEA-COMP:11060"/>
        <dbReference type="Rhea" id="RHEA-COMP:11605"/>
        <dbReference type="ChEBI" id="CHEBI:15378"/>
        <dbReference type="ChEBI" id="CHEBI:30013"/>
        <dbReference type="ChEBI" id="CHEBI:30616"/>
        <dbReference type="ChEBI" id="CHEBI:61977"/>
        <dbReference type="ChEBI" id="CHEBI:456216"/>
        <dbReference type="EC" id="2.7.11.1"/>
    </reaction>
</comment>
<comment type="subcellular location">
    <subcellularLocation>
        <location evidence="1">Cell membrane</location>
        <topology evidence="1">Single-pass type I membrane protein</topology>
    </subcellularLocation>
</comment>
<dbReference type="InterPro" id="IPR000719">
    <property type="entry name" value="Prot_kinase_dom"/>
</dbReference>
<dbReference type="PROSITE" id="PS00108">
    <property type="entry name" value="PROTEIN_KINASE_ST"/>
    <property type="match status" value="1"/>
</dbReference>
<dbReference type="Pfam" id="PF00954">
    <property type="entry name" value="S_locus_glycop"/>
    <property type="match status" value="1"/>
</dbReference>
<evidence type="ECO:0000256" key="14">
    <source>
        <dbReference type="ARBA" id="ARBA00023157"/>
    </source>
</evidence>
<dbReference type="FunFam" id="2.90.10.10:FF:000002">
    <property type="entry name" value="Serine/threonine-protein kinase"/>
    <property type="match status" value="1"/>
</dbReference>
<keyword evidence="8" id="KW-0430">Lectin</keyword>
<dbReference type="PIRSF" id="PIRSF000641">
    <property type="entry name" value="SRK"/>
    <property type="match status" value="1"/>
</dbReference>
<dbReference type="InterPro" id="IPR003609">
    <property type="entry name" value="Pan_app"/>
</dbReference>
<dbReference type="PROSITE" id="PS00107">
    <property type="entry name" value="PROTEIN_KINASE_ATP"/>
    <property type="match status" value="1"/>
</dbReference>
<dbReference type="Pfam" id="PF01453">
    <property type="entry name" value="B_lectin"/>
    <property type="match status" value="1"/>
</dbReference>
<dbReference type="InterPro" id="IPR017441">
    <property type="entry name" value="Protein_kinase_ATP_BS"/>
</dbReference>
<dbReference type="GO" id="GO:0048544">
    <property type="term" value="P:recognition of pollen"/>
    <property type="evidence" value="ECO:0007669"/>
    <property type="project" value="InterPro"/>
</dbReference>
<evidence type="ECO:0000256" key="10">
    <source>
        <dbReference type="ARBA" id="ARBA00022777"/>
    </source>
</evidence>
<dbReference type="FunFam" id="3.30.200.20:FF:000370">
    <property type="entry name" value="Receptor-like protein kinase 4"/>
    <property type="match status" value="1"/>
</dbReference>
<keyword evidence="6 21" id="KW-0812">Transmembrane</keyword>
<dbReference type="GO" id="GO:0106310">
    <property type="term" value="F:protein serine kinase activity"/>
    <property type="evidence" value="ECO:0007669"/>
    <property type="project" value="RHEA"/>
</dbReference>
<dbReference type="InParanoid" id="A0A2P5D0W8"/>
<evidence type="ECO:0000256" key="12">
    <source>
        <dbReference type="ARBA" id="ARBA00022989"/>
    </source>
</evidence>
<dbReference type="AlphaFoldDB" id="A0A2P5D0W8"/>
<dbReference type="Gene3D" id="1.10.510.10">
    <property type="entry name" value="Transferase(Phosphotransferase) domain 1"/>
    <property type="match status" value="1"/>
</dbReference>
<dbReference type="EC" id="2.7.11.1" evidence="19"/>
<dbReference type="SUPFAM" id="SSF51110">
    <property type="entry name" value="alpha-D-mannose-specific plant lectins"/>
    <property type="match status" value="1"/>
</dbReference>
<accession>A0A2P5D0W8</accession>
<comment type="caution">
    <text evidence="25">The sequence shown here is derived from an EMBL/GenBank/DDBJ whole genome shotgun (WGS) entry which is preliminary data.</text>
</comment>
<keyword evidence="5 19" id="KW-0808">Transferase</keyword>
<keyword evidence="16" id="KW-0325">Glycoprotein</keyword>
<evidence type="ECO:0000259" key="22">
    <source>
        <dbReference type="PROSITE" id="PS50011"/>
    </source>
</evidence>
<dbReference type="InterPro" id="IPR001480">
    <property type="entry name" value="Bulb-type_lectin_dom"/>
</dbReference>
<keyword evidence="4" id="KW-0597">Phosphoprotein</keyword>
<dbReference type="GO" id="GO:0030246">
    <property type="term" value="F:carbohydrate binding"/>
    <property type="evidence" value="ECO:0007669"/>
    <property type="project" value="UniProtKB-KW"/>
</dbReference>
<evidence type="ECO:0000256" key="21">
    <source>
        <dbReference type="SAM" id="Phobius"/>
    </source>
</evidence>
<dbReference type="InterPro" id="IPR000858">
    <property type="entry name" value="S_locus_glycoprot_dom"/>
</dbReference>
<evidence type="ECO:0000256" key="16">
    <source>
        <dbReference type="ARBA" id="ARBA00023180"/>
    </source>
</evidence>
<dbReference type="GO" id="GO:0004674">
    <property type="term" value="F:protein serine/threonine kinase activity"/>
    <property type="evidence" value="ECO:0007669"/>
    <property type="project" value="UniProtKB-KW"/>
</dbReference>
<evidence type="ECO:0000256" key="3">
    <source>
        <dbReference type="ARBA" id="ARBA00022527"/>
    </source>
</evidence>
<keyword evidence="2" id="KW-1003">Cell membrane</keyword>
<dbReference type="Gene3D" id="3.30.200.20">
    <property type="entry name" value="Phosphorylase Kinase, domain 1"/>
    <property type="match status" value="1"/>
</dbReference>
<evidence type="ECO:0000256" key="20">
    <source>
        <dbReference type="PROSITE-ProRule" id="PRU10141"/>
    </source>
</evidence>
<dbReference type="PROSITE" id="PS50927">
    <property type="entry name" value="BULB_LECTIN"/>
    <property type="match status" value="1"/>
</dbReference>
<dbReference type="InterPro" id="IPR024171">
    <property type="entry name" value="SRK-like_kinase"/>
</dbReference>
<evidence type="ECO:0000256" key="9">
    <source>
        <dbReference type="ARBA" id="ARBA00022741"/>
    </source>
</evidence>
<feature type="domain" description="Apple" evidence="24">
    <location>
        <begin position="339"/>
        <end position="423"/>
    </location>
</feature>
<evidence type="ECO:0000256" key="11">
    <source>
        <dbReference type="ARBA" id="ARBA00022840"/>
    </source>
</evidence>
<evidence type="ECO:0000256" key="17">
    <source>
        <dbReference type="ARBA" id="ARBA00047899"/>
    </source>
</evidence>
<keyword evidence="12 21" id="KW-1133">Transmembrane helix</keyword>
<comment type="catalytic activity">
    <reaction evidence="18 19">
        <text>L-seryl-[protein] + ATP = O-phospho-L-seryl-[protein] + ADP + H(+)</text>
        <dbReference type="Rhea" id="RHEA:17989"/>
        <dbReference type="Rhea" id="RHEA-COMP:9863"/>
        <dbReference type="Rhea" id="RHEA-COMP:11604"/>
        <dbReference type="ChEBI" id="CHEBI:15378"/>
        <dbReference type="ChEBI" id="CHEBI:29999"/>
        <dbReference type="ChEBI" id="CHEBI:30616"/>
        <dbReference type="ChEBI" id="CHEBI:83421"/>
        <dbReference type="ChEBI" id="CHEBI:456216"/>
        <dbReference type="EC" id="2.7.11.1"/>
    </reaction>
</comment>
<dbReference type="InterPro" id="IPR011009">
    <property type="entry name" value="Kinase-like_dom_sf"/>
</dbReference>
<evidence type="ECO:0000256" key="6">
    <source>
        <dbReference type="ARBA" id="ARBA00022692"/>
    </source>
</evidence>
<comment type="similarity">
    <text evidence="19">Belongs to the protein kinase superfamily. Ser/Thr protein kinase family.</text>
</comment>
<dbReference type="GO" id="GO:0005524">
    <property type="term" value="F:ATP binding"/>
    <property type="evidence" value="ECO:0007669"/>
    <property type="project" value="UniProtKB-UniRule"/>
</dbReference>
<evidence type="ECO:0000256" key="13">
    <source>
        <dbReference type="ARBA" id="ARBA00023136"/>
    </source>
</evidence>
<evidence type="ECO:0000259" key="24">
    <source>
        <dbReference type="PROSITE" id="PS50948"/>
    </source>
</evidence>
<dbReference type="FunCoup" id="A0A2P5D0W8">
    <property type="interactions" value="274"/>
</dbReference>
<keyword evidence="10 19" id="KW-0418">Kinase</keyword>
<dbReference type="SUPFAM" id="SSF56112">
    <property type="entry name" value="Protein kinase-like (PK-like)"/>
    <property type="match status" value="1"/>
</dbReference>
<keyword evidence="9 19" id="KW-0547">Nucleotide-binding</keyword>
<feature type="binding site" evidence="20">
    <location>
        <position position="519"/>
    </location>
    <ligand>
        <name>ATP</name>
        <dbReference type="ChEBI" id="CHEBI:30616"/>
    </ligand>
</feature>
<evidence type="ECO:0000256" key="5">
    <source>
        <dbReference type="ARBA" id="ARBA00022679"/>
    </source>
</evidence>
<keyword evidence="15 25" id="KW-0675">Receptor</keyword>
<feature type="transmembrane region" description="Helical" evidence="21">
    <location>
        <begin position="438"/>
        <end position="460"/>
    </location>
</feature>
<keyword evidence="26" id="KW-1185">Reference proteome</keyword>
<dbReference type="Pfam" id="PF00069">
    <property type="entry name" value="Pkinase"/>
    <property type="match status" value="1"/>
</dbReference>
<dbReference type="CDD" id="cd00028">
    <property type="entry name" value="B_lectin"/>
    <property type="match status" value="1"/>
</dbReference>
<evidence type="ECO:0000313" key="25">
    <source>
        <dbReference type="EMBL" id="PON66951.1"/>
    </source>
</evidence>
<dbReference type="Gene3D" id="2.90.10.10">
    <property type="entry name" value="Bulb-type lectin domain"/>
    <property type="match status" value="1"/>
</dbReference>
<evidence type="ECO:0000256" key="19">
    <source>
        <dbReference type="PIRNR" id="PIRNR000641"/>
    </source>
</evidence>